<dbReference type="GO" id="GO:0005886">
    <property type="term" value="C:plasma membrane"/>
    <property type="evidence" value="ECO:0007669"/>
    <property type="project" value="UniProtKB-SubCell"/>
</dbReference>
<keyword evidence="2" id="KW-0813">Transport</keyword>
<evidence type="ECO:0000313" key="7">
    <source>
        <dbReference type="Proteomes" id="UP000574390"/>
    </source>
</evidence>
<dbReference type="InterPro" id="IPR044566">
    <property type="entry name" value="RMV1-like"/>
</dbReference>
<keyword evidence="5" id="KW-0472">Membrane</keyword>
<dbReference type="EMBL" id="JABANM010035816">
    <property type="protein sequence ID" value="KAF4695439.1"/>
    <property type="molecule type" value="Genomic_DNA"/>
</dbReference>
<dbReference type="PANTHER" id="PTHR45826">
    <property type="entry name" value="POLYAMINE TRANSPORTER PUT1"/>
    <property type="match status" value="1"/>
</dbReference>
<dbReference type="GO" id="GO:0022857">
    <property type="term" value="F:transmembrane transporter activity"/>
    <property type="evidence" value="ECO:0007669"/>
    <property type="project" value="InterPro"/>
</dbReference>
<evidence type="ECO:0000256" key="3">
    <source>
        <dbReference type="ARBA" id="ARBA00022475"/>
    </source>
</evidence>
<evidence type="ECO:0000256" key="2">
    <source>
        <dbReference type="ARBA" id="ARBA00022448"/>
    </source>
</evidence>
<proteinExistence type="predicted"/>
<accession>A0A7J6PH53</accession>
<evidence type="ECO:0000256" key="1">
    <source>
        <dbReference type="ARBA" id="ARBA00004651"/>
    </source>
</evidence>
<evidence type="ECO:0000256" key="5">
    <source>
        <dbReference type="SAM" id="Phobius"/>
    </source>
</evidence>
<organism evidence="6 7">
    <name type="scientific">Perkinsus olseni</name>
    <name type="common">Perkinsus atlanticus</name>
    <dbReference type="NCBI Taxonomy" id="32597"/>
    <lineage>
        <taxon>Eukaryota</taxon>
        <taxon>Sar</taxon>
        <taxon>Alveolata</taxon>
        <taxon>Perkinsozoa</taxon>
        <taxon>Perkinsea</taxon>
        <taxon>Perkinsida</taxon>
        <taxon>Perkinsidae</taxon>
        <taxon>Perkinsus</taxon>
    </lineage>
</organism>
<keyword evidence="5" id="KW-1133">Transmembrane helix</keyword>
<comment type="subcellular location">
    <subcellularLocation>
        <location evidence="1">Cell membrane</location>
        <topology evidence="1">Multi-pass membrane protein</topology>
    </subcellularLocation>
</comment>
<feature type="transmembrane region" description="Helical" evidence="5">
    <location>
        <begin position="30"/>
        <end position="54"/>
    </location>
</feature>
<comment type="caution">
    <text evidence="6">The sequence shown here is derived from an EMBL/GenBank/DDBJ whole genome shotgun (WGS) entry which is preliminary data.</text>
</comment>
<feature type="compositionally biased region" description="Polar residues" evidence="4">
    <location>
        <begin position="129"/>
        <end position="138"/>
    </location>
</feature>
<gene>
    <name evidence="6" type="ORF">FOZ62_022550</name>
</gene>
<evidence type="ECO:0000256" key="4">
    <source>
        <dbReference type="SAM" id="MobiDB-lite"/>
    </source>
</evidence>
<feature type="transmembrane region" description="Helical" evidence="5">
    <location>
        <begin position="60"/>
        <end position="78"/>
    </location>
</feature>
<feature type="region of interest" description="Disordered" evidence="4">
    <location>
        <begin position="104"/>
        <end position="138"/>
    </location>
</feature>
<keyword evidence="3" id="KW-1003">Cell membrane</keyword>
<dbReference type="AlphaFoldDB" id="A0A7J6PH53"/>
<reference evidence="6 7" key="1">
    <citation type="submission" date="2020-04" db="EMBL/GenBank/DDBJ databases">
        <title>Perkinsus olseni comparative genomics.</title>
        <authorList>
            <person name="Bogema D.R."/>
        </authorList>
    </citation>
    <scope>NUCLEOTIDE SEQUENCE [LARGE SCALE GENOMIC DNA]</scope>
    <source>
        <strain evidence="6">ATCC PRA-205</strain>
    </source>
</reference>
<protein>
    <submittedName>
        <fullName evidence="6">Uncharacterized protein</fullName>
    </submittedName>
</protein>
<sequence length="138" mass="15099">MSNLLEFFSLLKLRWSEPDMDRPYRIPIKSFWGVLAVMTPPLVYGGFVVVVSFIAGWLTFGLNCAALAIGLVLGWLAVRHSDKLGFDDHMWKDGFDCEDNFRSDSLDAGHPSPGSEGDSRASSDDGDTVITSVANNAV</sequence>
<name>A0A7J6PH53_PEROL</name>
<dbReference type="PANTHER" id="PTHR45826:SF2">
    <property type="entry name" value="AMINO ACID TRANSPORTER"/>
    <property type="match status" value="1"/>
</dbReference>
<keyword evidence="5" id="KW-0812">Transmembrane</keyword>
<dbReference type="Proteomes" id="UP000574390">
    <property type="component" value="Unassembled WGS sequence"/>
</dbReference>
<evidence type="ECO:0000313" key="6">
    <source>
        <dbReference type="EMBL" id="KAF4695439.1"/>
    </source>
</evidence>